<organism evidence="2 3">
    <name type="scientific">Enterococcus durans</name>
    <dbReference type="NCBI Taxonomy" id="53345"/>
    <lineage>
        <taxon>Bacteria</taxon>
        <taxon>Bacillati</taxon>
        <taxon>Bacillota</taxon>
        <taxon>Bacilli</taxon>
        <taxon>Lactobacillales</taxon>
        <taxon>Enterococcaceae</taxon>
        <taxon>Enterococcus</taxon>
    </lineage>
</organism>
<dbReference type="Proteomes" id="UP000252797">
    <property type="component" value="Unassembled WGS sequence"/>
</dbReference>
<dbReference type="Gene3D" id="3.20.100.30">
    <property type="entry name" value="VTC, catalytic tunnel domain"/>
    <property type="match status" value="1"/>
</dbReference>
<dbReference type="RefSeq" id="WP_113846024.1">
    <property type="nucleotide sequence ID" value="NZ_LEPB01000004.1"/>
</dbReference>
<dbReference type="InterPro" id="IPR018966">
    <property type="entry name" value="VTC_domain"/>
</dbReference>
<name>A0A367CFS4_9ENTE</name>
<dbReference type="CDD" id="cd07750">
    <property type="entry name" value="PolyPPase_VTC_like"/>
    <property type="match status" value="1"/>
</dbReference>
<sequence>MNKKRFKRIERKFALTYDQAKYLKTLFPKQVVRDKYSDHFISSLYFDTNDHHFLKEITTEKSYREKFRIRKYGDPQDISPIYLEIKRKFQGMTDKRRIKLAHHELDDMLENIELAETTFSNLEEEYIFNEIQWLFRRLALEPKVYIYYLREAFVNRDSEDLRITFDQNIHYRLMNLTTWEHCAEDNLVAPEIDVLMEVKTTGEIPEWLQVGLDRMGKKEIKFSKYKQVYKRYIQEDPLYVQ</sequence>
<dbReference type="GO" id="GO:0006799">
    <property type="term" value="P:polyphosphate biosynthetic process"/>
    <property type="evidence" value="ECO:0007669"/>
    <property type="project" value="UniProtKB-ARBA"/>
</dbReference>
<dbReference type="Pfam" id="PF09359">
    <property type="entry name" value="VTC"/>
    <property type="match status" value="1"/>
</dbReference>
<dbReference type="STRING" id="53345.LIU_10475"/>
<dbReference type="EMBL" id="LEPB01000004">
    <property type="protein sequence ID" value="RCA11232.1"/>
    <property type="molecule type" value="Genomic_DNA"/>
</dbReference>
<accession>A0A367CFS4</accession>
<feature type="domain" description="VTC" evidence="1">
    <location>
        <begin position="7"/>
        <end position="230"/>
    </location>
</feature>
<reference evidence="2 3" key="1">
    <citation type="submission" date="2015-06" db="EMBL/GenBank/DDBJ databases">
        <title>The Genome Sequence of Enterococcus durans 4EA1.</title>
        <authorList>
            <consortium name="The Broad Institute Genomics Platform"/>
            <consortium name="The Broad Institute Genome Sequencing Center for Infectious Disease"/>
            <person name="Earl A.M."/>
            <person name="Van Tyne D."/>
            <person name="Lebreton F."/>
            <person name="Saavedra J.T."/>
            <person name="Gilmore M.S."/>
            <person name="Manson Mcguire A."/>
            <person name="Clock S."/>
            <person name="Crupain M."/>
            <person name="Rangan U."/>
            <person name="Young S."/>
            <person name="Abouelleil A."/>
            <person name="Cao P."/>
            <person name="Chapman S.B."/>
            <person name="Griggs A."/>
            <person name="Priest M."/>
            <person name="Shea T."/>
            <person name="Wortman J."/>
            <person name="Nusbaum C."/>
            <person name="Birren B."/>
        </authorList>
    </citation>
    <scope>NUCLEOTIDE SEQUENCE [LARGE SCALE GENOMIC DNA]</scope>
    <source>
        <strain evidence="2 3">4EA1</strain>
    </source>
</reference>
<proteinExistence type="predicted"/>
<dbReference type="InterPro" id="IPR042267">
    <property type="entry name" value="VTC_sf"/>
</dbReference>
<evidence type="ECO:0000313" key="3">
    <source>
        <dbReference type="Proteomes" id="UP000252797"/>
    </source>
</evidence>
<evidence type="ECO:0000259" key="1">
    <source>
        <dbReference type="Pfam" id="PF09359"/>
    </source>
</evidence>
<comment type="caution">
    <text evidence="2">The sequence shown here is derived from an EMBL/GenBank/DDBJ whole genome shotgun (WGS) entry which is preliminary data.</text>
</comment>
<dbReference type="AlphaFoldDB" id="A0A367CFS4"/>
<protein>
    <recommendedName>
        <fullName evidence="1">VTC domain-containing protein</fullName>
    </recommendedName>
</protein>
<gene>
    <name evidence="2" type="ORF">EA71_01987</name>
</gene>
<evidence type="ECO:0000313" key="2">
    <source>
        <dbReference type="EMBL" id="RCA11232.1"/>
    </source>
</evidence>